<feature type="compositionally biased region" description="Basic and acidic residues" evidence="1">
    <location>
        <begin position="23"/>
        <end position="32"/>
    </location>
</feature>
<evidence type="ECO:0000313" key="2">
    <source>
        <dbReference type="EnsemblProtists" id="PYU1_T009158"/>
    </source>
</evidence>
<feature type="compositionally biased region" description="Basic and acidic residues" evidence="1">
    <location>
        <begin position="174"/>
        <end position="189"/>
    </location>
</feature>
<feature type="compositionally biased region" description="Basic and acidic residues" evidence="1">
    <location>
        <begin position="698"/>
        <end position="727"/>
    </location>
</feature>
<keyword evidence="3" id="KW-1185">Reference proteome</keyword>
<feature type="compositionally biased region" description="Acidic residues" evidence="1">
    <location>
        <begin position="683"/>
        <end position="692"/>
    </location>
</feature>
<evidence type="ECO:0000256" key="1">
    <source>
        <dbReference type="SAM" id="MobiDB-lite"/>
    </source>
</evidence>
<sequence length="727" mass="80346">MADRSRQSSRASKKSSRRKSHSRHSESERNSESEEEEDPTSPVKKRVRNKEKSKESSSKTKKRASGWRKKESGVESEHDDAEQQTKTKKTREQVVEERERARQQKAEQREVTLKERERLKQQKAELREVALKERERIKKEKAEIREMAIKTQEHVRQEKAELRAKKLEAAAMKDNGKEKAHGGEKDAVTKKHRKVPKKPVSSSDSEKHSSSSESDGHESPVKKVKKVRKQEITSKEHNGVVFAGIDAVKDKRTVKRSKVSTAAHAGERHDDGSSRSRKRPLAGSKAVKDGKLVFNEASADIRDRPHSAKGKPREHEPDNHDEVVAAAKSSAAQQEESAPTSSIPNDKSHRKEDGVVKASRKRVISQEEEDWRLAIALSSRKSERAQKRAHSSDSMASVGPVAQAEERVAKKRKREVKTEASNDAATEGFDVEKPEKPKSRTLKKSSASALNSAASTVAPSSAEKVMPTKKVRQKLSADASPPPAADPVKAETKRTLVSPKERRSDRAEHHHRHKEGGERKSVGSKVCSQNENDQVLVKKSRKKSMESGGVEESAKEHQKADEVDAASVDPAEGKDDAMPANKPRKSPKETLPQIVDAKTSEQLVQVESASLGTVTHLIKLEVKEESVDQVPKSPPAVVKPDTIMADSVDQKKPESGEDSTVASSPKPTAPLPAQEEKPVGEREEGEEEEEGVVADSHPGPKQEAKPDDAKPESKANAEKEDPTETTK</sequence>
<dbReference type="EnsemblProtists" id="PYU1_T009158">
    <property type="protein sequence ID" value="PYU1_T009158"/>
    <property type="gene ID" value="PYU1_G009140"/>
</dbReference>
<feature type="compositionally biased region" description="Basic residues" evidence="1">
    <location>
        <begin position="11"/>
        <end position="22"/>
    </location>
</feature>
<feature type="region of interest" description="Disordered" evidence="1">
    <location>
        <begin position="151"/>
        <end position="602"/>
    </location>
</feature>
<feature type="region of interest" description="Disordered" evidence="1">
    <location>
        <begin position="621"/>
        <end position="727"/>
    </location>
</feature>
<proteinExistence type="predicted"/>
<feature type="region of interest" description="Disordered" evidence="1">
    <location>
        <begin position="1"/>
        <end position="111"/>
    </location>
</feature>
<reference evidence="3" key="1">
    <citation type="journal article" date="2010" name="Genome Biol.">
        <title>Genome sequence of the necrotrophic plant pathogen Pythium ultimum reveals original pathogenicity mechanisms and effector repertoire.</title>
        <authorList>
            <person name="Levesque C.A."/>
            <person name="Brouwer H."/>
            <person name="Cano L."/>
            <person name="Hamilton J.P."/>
            <person name="Holt C."/>
            <person name="Huitema E."/>
            <person name="Raffaele S."/>
            <person name="Robideau G.P."/>
            <person name="Thines M."/>
            <person name="Win J."/>
            <person name="Zerillo M.M."/>
            <person name="Beakes G.W."/>
            <person name="Boore J.L."/>
            <person name="Busam D."/>
            <person name="Dumas B."/>
            <person name="Ferriera S."/>
            <person name="Fuerstenberg S.I."/>
            <person name="Gachon C.M."/>
            <person name="Gaulin E."/>
            <person name="Govers F."/>
            <person name="Grenville-Briggs L."/>
            <person name="Horner N."/>
            <person name="Hostetler J."/>
            <person name="Jiang R.H."/>
            <person name="Johnson J."/>
            <person name="Krajaejun T."/>
            <person name="Lin H."/>
            <person name="Meijer H.J."/>
            <person name="Moore B."/>
            <person name="Morris P."/>
            <person name="Phuntmart V."/>
            <person name="Puiu D."/>
            <person name="Shetty J."/>
            <person name="Stajich J.E."/>
            <person name="Tripathy S."/>
            <person name="Wawra S."/>
            <person name="van West P."/>
            <person name="Whitty B.R."/>
            <person name="Coutinho P.M."/>
            <person name="Henrissat B."/>
            <person name="Martin F."/>
            <person name="Thomas P.D."/>
            <person name="Tyler B.M."/>
            <person name="De Vries R.P."/>
            <person name="Kamoun S."/>
            <person name="Yandell M."/>
            <person name="Tisserat N."/>
            <person name="Buell C.R."/>
        </authorList>
    </citation>
    <scope>NUCLEOTIDE SEQUENCE</scope>
    <source>
        <strain evidence="3">DAOM:BR144</strain>
    </source>
</reference>
<organism evidence="2 3">
    <name type="scientific">Globisporangium ultimum (strain ATCC 200006 / CBS 805.95 / DAOM BR144)</name>
    <name type="common">Pythium ultimum</name>
    <dbReference type="NCBI Taxonomy" id="431595"/>
    <lineage>
        <taxon>Eukaryota</taxon>
        <taxon>Sar</taxon>
        <taxon>Stramenopiles</taxon>
        <taxon>Oomycota</taxon>
        <taxon>Peronosporomycetes</taxon>
        <taxon>Pythiales</taxon>
        <taxon>Pythiaceae</taxon>
        <taxon>Globisporangium</taxon>
    </lineage>
</organism>
<feature type="compositionally biased region" description="Basic and acidic residues" evidence="1">
    <location>
        <begin position="151"/>
        <end position="168"/>
    </location>
</feature>
<dbReference type="AlphaFoldDB" id="K3WW10"/>
<feature type="compositionally biased region" description="Basic and acidic residues" evidence="1">
    <location>
        <begin position="68"/>
        <end position="111"/>
    </location>
</feature>
<feature type="compositionally biased region" description="Basic and acidic residues" evidence="1">
    <location>
        <begin position="346"/>
        <end position="355"/>
    </location>
</feature>
<reference evidence="2" key="3">
    <citation type="submission" date="2015-02" db="UniProtKB">
        <authorList>
            <consortium name="EnsemblProtists"/>
        </authorList>
    </citation>
    <scope>IDENTIFICATION</scope>
    <source>
        <strain evidence="2">DAOM BR144</strain>
    </source>
</reference>
<accession>K3WW10</accession>
<reference evidence="3" key="2">
    <citation type="submission" date="2010-04" db="EMBL/GenBank/DDBJ databases">
        <authorList>
            <person name="Buell R."/>
            <person name="Hamilton J."/>
            <person name="Hostetler J."/>
        </authorList>
    </citation>
    <scope>NUCLEOTIDE SEQUENCE [LARGE SCALE GENOMIC DNA]</scope>
    <source>
        <strain evidence="3">DAOM:BR144</strain>
    </source>
</reference>
<protein>
    <submittedName>
        <fullName evidence="2">Uncharacterized protein</fullName>
    </submittedName>
</protein>
<name>K3WW10_GLOUD</name>
<dbReference type="Proteomes" id="UP000019132">
    <property type="component" value="Unassembled WGS sequence"/>
</dbReference>
<dbReference type="EMBL" id="GL376632">
    <property type="status" value="NOT_ANNOTATED_CDS"/>
    <property type="molecule type" value="Genomic_DNA"/>
</dbReference>
<feature type="compositionally biased region" description="Low complexity" evidence="1">
    <location>
        <begin position="445"/>
        <end position="458"/>
    </location>
</feature>
<feature type="compositionally biased region" description="Basic and acidic residues" evidence="1">
    <location>
        <begin position="204"/>
        <end position="221"/>
    </location>
</feature>
<feature type="compositionally biased region" description="Basic and acidic residues" evidence="1">
    <location>
        <begin position="265"/>
        <end position="274"/>
    </location>
</feature>
<dbReference type="VEuPathDB" id="FungiDB:PYU1_G009140"/>
<dbReference type="OMA" id="GESNHEP"/>
<feature type="compositionally biased region" description="Basic and acidic residues" evidence="1">
    <location>
        <begin position="488"/>
        <end position="508"/>
    </location>
</feature>
<evidence type="ECO:0000313" key="3">
    <source>
        <dbReference type="Proteomes" id="UP000019132"/>
    </source>
</evidence>
<feature type="compositionally biased region" description="Basic and acidic residues" evidence="1">
    <location>
        <begin position="552"/>
        <end position="562"/>
    </location>
</feature>
<feature type="compositionally biased region" description="Low complexity" evidence="1">
    <location>
        <begin position="324"/>
        <end position="338"/>
    </location>
</feature>
<dbReference type="HOGENOM" id="CLU_381079_0_0_1"/>
<dbReference type="InParanoid" id="K3WW10"/>
<feature type="compositionally biased region" description="Basic and acidic residues" evidence="1">
    <location>
        <begin position="229"/>
        <end position="238"/>
    </location>
</feature>
<feature type="compositionally biased region" description="Basic and acidic residues" evidence="1">
    <location>
        <begin position="299"/>
        <end position="323"/>
    </location>
</feature>